<dbReference type="AlphaFoldDB" id="A0A1G6V3M9"/>
<proteinExistence type="inferred from homology"/>
<keyword evidence="4" id="KW-0520">NAD</keyword>
<dbReference type="PANTHER" id="PTHR11496:SF102">
    <property type="entry name" value="ALCOHOL DEHYDROGENASE 4"/>
    <property type="match status" value="1"/>
</dbReference>
<comment type="cofactor">
    <cofactor evidence="1">
        <name>Fe cation</name>
        <dbReference type="ChEBI" id="CHEBI:24875"/>
    </cofactor>
</comment>
<reference evidence="12 13" key="1">
    <citation type="submission" date="2016-10" db="EMBL/GenBank/DDBJ databases">
        <authorList>
            <person name="de Groot N.N."/>
        </authorList>
    </citation>
    <scope>NUCLEOTIDE SEQUENCE [LARGE SCALE GENOMIC DNA]</scope>
    <source>
        <strain evidence="12 13">R5</strain>
    </source>
</reference>
<dbReference type="InterPro" id="IPR056798">
    <property type="entry name" value="ADH_Fe_C"/>
</dbReference>
<dbReference type="FunFam" id="1.20.1090.10:FF:000001">
    <property type="entry name" value="Aldehyde-alcohol dehydrogenase"/>
    <property type="match status" value="1"/>
</dbReference>
<comment type="catalytic activity">
    <reaction evidence="5">
        <text>a secondary alcohol + NAD(+) = a ketone + NADH + H(+)</text>
        <dbReference type="Rhea" id="RHEA:10740"/>
        <dbReference type="ChEBI" id="CHEBI:15378"/>
        <dbReference type="ChEBI" id="CHEBI:17087"/>
        <dbReference type="ChEBI" id="CHEBI:35681"/>
        <dbReference type="ChEBI" id="CHEBI:57540"/>
        <dbReference type="ChEBI" id="CHEBI:57945"/>
        <dbReference type="EC" id="1.1.1.1"/>
    </reaction>
</comment>
<gene>
    <name evidence="12" type="ORF">SAMN05216337_1011160</name>
</gene>
<dbReference type="InterPro" id="IPR039697">
    <property type="entry name" value="Alcohol_dehydrogenase_Fe"/>
</dbReference>
<dbReference type="PROSITE" id="PS00060">
    <property type="entry name" value="ADH_IRON_2"/>
    <property type="match status" value="1"/>
</dbReference>
<evidence type="ECO:0000256" key="7">
    <source>
        <dbReference type="ARBA" id="ARBA00074848"/>
    </source>
</evidence>
<dbReference type="Pfam" id="PF00465">
    <property type="entry name" value="Fe-ADH"/>
    <property type="match status" value="1"/>
</dbReference>
<feature type="compositionally biased region" description="Basic residues" evidence="9">
    <location>
        <begin position="499"/>
        <end position="508"/>
    </location>
</feature>
<name>A0A1G6V3M9_9BRAD</name>
<accession>A0A1G6V3M9</accession>
<evidence type="ECO:0000259" key="10">
    <source>
        <dbReference type="Pfam" id="PF00465"/>
    </source>
</evidence>
<dbReference type="FunFam" id="3.40.50.1970:FF:000003">
    <property type="entry name" value="Alcohol dehydrogenase, iron-containing"/>
    <property type="match status" value="1"/>
</dbReference>
<dbReference type="Gene3D" id="1.20.1090.10">
    <property type="entry name" value="Dehydroquinate synthase-like - alpha domain"/>
    <property type="match status" value="1"/>
</dbReference>
<feature type="compositionally biased region" description="Basic and acidic residues" evidence="9">
    <location>
        <begin position="474"/>
        <end position="483"/>
    </location>
</feature>
<evidence type="ECO:0000259" key="11">
    <source>
        <dbReference type="Pfam" id="PF25137"/>
    </source>
</evidence>
<dbReference type="GO" id="GO:0004022">
    <property type="term" value="F:alcohol dehydrogenase (NAD+) activity"/>
    <property type="evidence" value="ECO:0007669"/>
    <property type="project" value="UniProtKB-EC"/>
</dbReference>
<evidence type="ECO:0000256" key="3">
    <source>
        <dbReference type="ARBA" id="ARBA00023002"/>
    </source>
</evidence>
<feature type="region of interest" description="Disordered" evidence="9">
    <location>
        <begin position="496"/>
        <end position="526"/>
    </location>
</feature>
<comment type="catalytic activity">
    <reaction evidence="6">
        <text>a primary alcohol + NAD(+) = an aldehyde + NADH + H(+)</text>
        <dbReference type="Rhea" id="RHEA:10736"/>
        <dbReference type="ChEBI" id="CHEBI:15378"/>
        <dbReference type="ChEBI" id="CHEBI:15734"/>
        <dbReference type="ChEBI" id="CHEBI:17478"/>
        <dbReference type="ChEBI" id="CHEBI:57540"/>
        <dbReference type="ChEBI" id="CHEBI:57945"/>
        <dbReference type="EC" id="1.1.1.1"/>
    </reaction>
</comment>
<dbReference type="InterPro" id="IPR018211">
    <property type="entry name" value="ADH_Fe_CS"/>
</dbReference>
<feature type="region of interest" description="Disordered" evidence="9">
    <location>
        <begin position="390"/>
        <end position="417"/>
    </location>
</feature>
<feature type="region of interest" description="Disordered" evidence="9">
    <location>
        <begin position="453"/>
        <end position="483"/>
    </location>
</feature>
<evidence type="ECO:0000256" key="9">
    <source>
        <dbReference type="SAM" id="MobiDB-lite"/>
    </source>
</evidence>
<comment type="similarity">
    <text evidence="2">Belongs to the iron-containing alcohol dehydrogenase family.</text>
</comment>
<dbReference type="CDD" id="cd14861">
    <property type="entry name" value="Fe-ADH-like"/>
    <property type="match status" value="1"/>
</dbReference>
<evidence type="ECO:0000256" key="8">
    <source>
        <dbReference type="ARBA" id="ARBA00076680"/>
    </source>
</evidence>
<keyword evidence="3" id="KW-0560">Oxidoreductase</keyword>
<dbReference type="EMBL" id="FMZW01000011">
    <property type="protein sequence ID" value="SDD47536.1"/>
    <property type="molecule type" value="Genomic_DNA"/>
</dbReference>
<dbReference type="PANTHER" id="PTHR11496">
    <property type="entry name" value="ALCOHOL DEHYDROGENASE"/>
    <property type="match status" value="1"/>
</dbReference>
<protein>
    <recommendedName>
        <fullName evidence="7">Alcohol dehydrogenase 2</fullName>
    </recommendedName>
    <alternativeName>
        <fullName evidence="8">Alcohol dehydrogenase II</fullName>
    </alternativeName>
</protein>
<dbReference type="GO" id="GO:0046872">
    <property type="term" value="F:metal ion binding"/>
    <property type="evidence" value="ECO:0007669"/>
    <property type="project" value="InterPro"/>
</dbReference>
<sequence length="526" mass="56145">MDVQITGAWNFPTRVVTGAGRIAELPEACQTNGLTRPLLVTDHGLAKTDLIASIVDRVREAGIPLAVFSDVKTNPTETNLTAGVEAFKAGGHDGVIAVGGGSALDVGKCVAFMVAQSRPVWDFEDVGDWWTRANTKGIAPIIAVPTTAGTGSEVGRAGVITREDTHEKKIIFHPMMMPRIAIEDPELAVGLSPFLTMATGMDALSHCFEAYCVKAFHPLADGIALEGMKIVDNYLPRAVENGRDLEARAYMFAAASMGATAFQKGLGAIHSISHPVGARYDTHHGLTNGVVFPYVLVCNKAAIADKIPHIARALKLPSQDFDAVLSWLLAFRKKLGVPHTLAELGVKETDAGTIAADAVKDPTAGANPRPLTEPEFKQLTLAHSRRSWKLNRAEAARSRGQHAGRPATDRRDGGRNACGELCGGPAVACTSRRRRHRDTGGCELRAAATARSLPRHRDHGVGPQYLPARGRSAAADRPRARDLRSRSANVRLVLGLAARHGRSGRRGRSQPGGARGRIRAKDHADG</sequence>
<evidence type="ECO:0000256" key="2">
    <source>
        <dbReference type="ARBA" id="ARBA00007358"/>
    </source>
</evidence>
<dbReference type="SUPFAM" id="SSF56796">
    <property type="entry name" value="Dehydroquinate synthase-like"/>
    <property type="match status" value="1"/>
</dbReference>
<evidence type="ECO:0000256" key="6">
    <source>
        <dbReference type="ARBA" id="ARBA00049243"/>
    </source>
</evidence>
<feature type="domain" description="Alcohol dehydrogenase iron-type/glycerol dehydrogenase GldA" evidence="10">
    <location>
        <begin position="12"/>
        <end position="185"/>
    </location>
</feature>
<evidence type="ECO:0000256" key="5">
    <source>
        <dbReference type="ARBA" id="ARBA00049164"/>
    </source>
</evidence>
<evidence type="ECO:0000256" key="4">
    <source>
        <dbReference type="ARBA" id="ARBA00023027"/>
    </source>
</evidence>
<organism evidence="12 13">
    <name type="scientific">Bradyrhizobium brasilense</name>
    <dbReference type="NCBI Taxonomy" id="1419277"/>
    <lineage>
        <taxon>Bacteria</taxon>
        <taxon>Pseudomonadati</taxon>
        <taxon>Pseudomonadota</taxon>
        <taxon>Alphaproteobacteria</taxon>
        <taxon>Hyphomicrobiales</taxon>
        <taxon>Nitrobacteraceae</taxon>
        <taxon>Bradyrhizobium</taxon>
    </lineage>
</organism>
<evidence type="ECO:0000256" key="1">
    <source>
        <dbReference type="ARBA" id="ARBA00001962"/>
    </source>
</evidence>
<dbReference type="Pfam" id="PF25137">
    <property type="entry name" value="ADH_Fe_C"/>
    <property type="match status" value="1"/>
</dbReference>
<dbReference type="InterPro" id="IPR001670">
    <property type="entry name" value="ADH_Fe/GldA"/>
</dbReference>
<dbReference type="Proteomes" id="UP000199245">
    <property type="component" value="Unassembled WGS sequence"/>
</dbReference>
<evidence type="ECO:0000313" key="13">
    <source>
        <dbReference type="Proteomes" id="UP000199245"/>
    </source>
</evidence>
<evidence type="ECO:0000313" key="12">
    <source>
        <dbReference type="EMBL" id="SDD47536.1"/>
    </source>
</evidence>
<feature type="domain" description="Fe-containing alcohol dehydrogenase-like C-terminal" evidence="11">
    <location>
        <begin position="196"/>
        <end position="379"/>
    </location>
</feature>
<dbReference type="Gene3D" id="3.40.50.1970">
    <property type="match status" value="1"/>
</dbReference>